<keyword evidence="4" id="KW-1185">Reference proteome</keyword>
<dbReference type="InterPro" id="IPR011665">
    <property type="entry name" value="BRF1_TBP-bd_dom"/>
</dbReference>
<evidence type="ECO:0000256" key="1">
    <source>
        <dbReference type="SAM" id="MobiDB-lite"/>
    </source>
</evidence>
<dbReference type="EMBL" id="BMAC01001083">
    <property type="protein sequence ID" value="GFQ05534.1"/>
    <property type="molecule type" value="Genomic_DNA"/>
</dbReference>
<dbReference type="Pfam" id="PF07741">
    <property type="entry name" value="BRF1"/>
    <property type="match status" value="1"/>
</dbReference>
<accession>A0A830DBU6</accession>
<evidence type="ECO:0000313" key="3">
    <source>
        <dbReference type="EMBL" id="GFQ05534.1"/>
    </source>
</evidence>
<dbReference type="Proteomes" id="UP000653305">
    <property type="component" value="Unassembled WGS sequence"/>
</dbReference>
<feature type="region of interest" description="Disordered" evidence="1">
    <location>
        <begin position="1"/>
        <end position="23"/>
    </location>
</feature>
<feature type="compositionally biased region" description="Basic and acidic residues" evidence="1">
    <location>
        <begin position="1"/>
        <end position="18"/>
    </location>
</feature>
<name>A0A830DBU6_9LAMI</name>
<protein>
    <recommendedName>
        <fullName evidence="2">Brf1 TBP-binding domain-containing protein</fullName>
    </recommendedName>
</protein>
<dbReference type="OrthoDB" id="511529at2759"/>
<dbReference type="Gene3D" id="1.20.5.650">
    <property type="entry name" value="Single helix bin"/>
    <property type="match status" value="1"/>
</dbReference>
<gene>
    <name evidence="3" type="ORF">PHJA_002697500</name>
</gene>
<organism evidence="3 4">
    <name type="scientific">Phtheirospermum japonicum</name>
    <dbReference type="NCBI Taxonomy" id="374723"/>
    <lineage>
        <taxon>Eukaryota</taxon>
        <taxon>Viridiplantae</taxon>
        <taxon>Streptophyta</taxon>
        <taxon>Embryophyta</taxon>
        <taxon>Tracheophyta</taxon>
        <taxon>Spermatophyta</taxon>
        <taxon>Magnoliopsida</taxon>
        <taxon>eudicotyledons</taxon>
        <taxon>Gunneridae</taxon>
        <taxon>Pentapetalae</taxon>
        <taxon>asterids</taxon>
        <taxon>lamiids</taxon>
        <taxon>Lamiales</taxon>
        <taxon>Orobanchaceae</taxon>
        <taxon>Orobanchaceae incertae sedis</taxon>
        <taxon>Phtheirospermum</taxon>
    </lineage>
</organism>
<feature type="non-terminal residue" evidence="3">
    <location>
        <position position="1"/>
    </location>
</feature>
<evidence type="ECO:0000259" key="2">
    <source>
        <dbReference type="Pfam" id="PF07741"/>
    </source>
</evidence>
<reference evidence="3" key="1">
    <citation type="submission" date="2020-07" db="EMBL/GenBank/DDBJ databases">
        <title>Ethylene signaling mediates host invasion by parasitic plants.</title>
        <authorList>
            <person name="Yoshida S."/>
        </authorList>
    </citation>
    <scope>NUCLEOTIDE SEQUENCE</scope>
    <source>
        <strain evidence="3">Okayama</strain>
    </source>
</reference>
<evidence type="ECO:0000313" key="4">
    <source>
        <dbReference type="Proteomes" id="UP000653305"/>
    </source>
</evidence>
<dbReference type="AlphaFoldDB" id="A0A830DBU6"/>
<feature type="domain" description="Brf1 TBP-binding" evidence="2">
    <location>
        <begin position="43"/>
        <end position="145"/>
    </location>
</feature>
<sequence length="281" mass="31542">MNESTKDRFHEADARIEESESLSDIDDIEKESTVESKRKYWQLDLYLHSEEEKKLKKNIWEEMNKEYLEEQAVKEAAALAAKKAYGAAFANCSGDVEAAQRLAAAVAEAVAKSKKEKQQKRAAGLKNMGAAQTTHEAAKQALDRKVDHYGLSLIHEHDFDIEAGKTQWTPRKAEQKQNRIMMTNTRTIAKTILKQAGARRSCCSSGFKVGITKEKTIKIKNTKSKYKSKQGYGSGIKFRISDSIPVSDAYVGYSDTTKIMENSTIVEDMEEINTIAENTDT</sequence>
<proteinExistence type="predicted"/>
<comment type="caution">
    <text evidence="3">The sequence shown here is derived from an EMBL/GenBank/DDBJ whole genome shotgun (WGS) entry which is preliminary data.</text>
</comment>